<dbReference type="SUPFAM" id="SSF51110">
    <property type="entry name" value="alpha-D-mannose-specific plant lectins"/>
    <property type="match status" value="1"/>
</dbReference>
<evidence type="ECO:0000256" key="19">
    <source>
        <dbReference type="SAM" id="MobiDB-lite"/>
    </source>
</evidence>
<dbReference type="Gene3D" id="3.30.200.20">
    <property type="entry name" value="Phosphorylase Kinase, domain 1"/>
    <property type="match status" value="1"/>
</dbReference>
<evidence type="ECO:0000256" key="8">
    <source>
        <dbReference type="ARBA" id="ARBA00022741"/>
    </source>
</evidence>
<evidence type="ECO:0000256" key="9">
    <source>
        <dbReference type="ARBA" id="ARBA00022777"/>
    </source>
</evidence>
<dbReference type="Pfam" id="PF01453">
    <property type="entry name" value="B_lectin"/>
    <property type="match status" value="1"/>
</dbReference>
<dbReference type="SMART" id="SM00220">
    <property type="entry name" value="S_TKc"/>
    <property type="match status" value="1"/>
</dbReference>
<keyword evidence="2" id="KW-1003">Cell membrane</keyword>
<dbReference type="GO" id="GO:0005886">
    <property type="term" value="C:plasma membrane"/>
    <property type="evidence" value="ECO:0007669"/>
    <property type="project" value="UniProtKB-SubCell"/>
</dbReference>
<dbReference type="CDD" id="cd01098">
    <property type="entry name" value="PAN_AP_plant"/>
    <property type="match status" value="1"/>
</dbReference>
<comment type="caution">
    <text evidence="23">The sequence shown here is derived from an EMBL/GenBank/DDBJ whole genome shotgun (WGS) entry which is preliminary data.</text>
</comment>
<keyword evidence="7" id="KW-0732">Signal</keyword>
<comment type="catalytic activity">
    <reaction evidence="17 18">
        <text>L-seryl-[protein] + ATP = O-phospho-L-seryl-[protein] + ADP + H(+)</text>
        <dbReference type="Rhea" id="RHEA:17989"/>
        <dbReference type="Rhea" id="RHEA-COMP:9863"/>
        <dbReference type="Rhea" id="RHEA-COMP:11604"/>
        <dbReference type="ChEBI" id="CHEBI:15378"/>
        <dbReference type="ChEBI" id="CHEBI:29999"/>
        <dbReference type="ChEBI" id="CHEBI:30616"/>
        <dbReference type="ChEBI" id="CHEBI:83421"/>
        <dbReference type="ChEBI" id="CHEBI:456216"/>
        <dbReference type="EC" id="2.7.11.1"/>
    </reaction>
</comment>
<dbReference type="Pfam" id="PF08276">
    <property type="entry name" value="PAN_2"/>
    <property type="match status" value="1"/>
</dbReference>
<dbReference type="PROSITE" id="PS50011">
    <property type="entry name" value="PROTEIN_KINASE_DOM"/>
    <property type="match status" value="1"/>
</dbReference>
<dbReference type="GO" id="GO:0005524">
    <property type="term" value="F:ATP binding"/>
    <property type="evidence" value="ECO:0007669"/>
    <property type="project" value="UniProtKB-KW"/>
</dbReference>
<dbReference type="SUPFAM" id="SSF56112">
    <property type="entry name" value="Protein kinase-like (PK-like)"/>
    <property type="match status" value="1"/>
</dbReference>
<dbReference type="SMART" id="SM00473">
    <property type="entry name" value="PAN_AP"/>
    <property type="match status" value="1"/>
</dbReference>
<evidence type="ECO:0000256" key="5">
    <source>
        <dbReference type="ARBA" id="ARBA00022679"/>
    </source>
</evidence>
<evidence type="ECO:0000256" key="11">
    <source>
        <dbReference type="ARBA" id="ARBA00022989"/>
    </source>
</evidence>
<keyword evidence="12" id="KW-0472">Membrane</keyword>
<evidence type="ECO:0000256" key="15">
    <source>
        <dbReference type="ARBA" id="ARBA00023180"/>
    </source>
</evidence>
<dbReference type="EC" id="2.7.11.1" evidence="18"/>
<evidence type="ECO:0000256" key="1">
    <source>
        <dbReference type="ARBA" id="ARBA00004251"/>
    </source>
</evidence>
<name>A0ABC8R1L2_9AQUA</name>
<dbReference type="PROSITE" id="PS50927">
    <property type="entry name" value="BULB_LECTIN"/>
    <property type="match status" value="1"/>
</dbReference>
<comment type="catalytic activity">
    <reaction evidence="16 18">
        <text>L-threonyl-[protein] + ATP = O-phospho-L-threonyl-[protein] + ADP + H(+)</text>
        <dbReference type="Rhea" id="RHEA:46608"/>
        <dbReference type="Rhea" id="RHEA-COMP:11060"/>
        <dbReference type="Rhea" id="RHEA-COMP:11605"/>
        <dbReference type="ChEBI" id="CHEBI:15378"/>
        <dbReference type="ChEBI" id="CHEBI:30013"/>
        <dbReference type="ChEBI" id="CHEBI:30616"/>
        <dbReference type="ChEBI" id="CHEBI:61977"/>
        <dbReference type="ChEBI" id="CHEBI:456216"/>
        <dbReference type="EC" id="2.7.11.1"/>
    </reaction>
</comment>
<keyword evidence="6" id="KW-0812">Transmembrane</keyword>
<evidence type="ECO:0000259" key="20">
    <source>
        <dbReference type="PROSITE" id="PS50011"/>
    </source>
</evidence>
<dbReference type="InterPro" id="IPR001245">
    <property type="entry name" value="Ser-Thr/Tyr_kinase_cat_dom"/>
</dbReference>
<feature type="domain" description="Bulb-type lectin" evidence="21">
    <location>
        <begin position="1"/>
        <end position="108"/>
    </location>
</feature>
<dbReference type="Gene3D" id="1.10.510.10">
    <property type="entry name" value="Transferase(Phosphotransferase) domain 1"/>
    <property type="match status" value="1"/>
</dbReference>
<dbReference type="InterPro" id="IPR001480">
    <property type="entry name" value="Bulb-type_lectin_dom"/>
</dbReference>
<comment type="subcellular location">
    <subcellularLocation>
        <location evidence="1">Cell membrane</location>
        <topology evidence="1">Single-pass type I membrane protein</topology>
    </subcellularLocation>
</comment>
<evidence type="ECO:0000256" key="3">
    <source>
        <dbReference type="ARBA" id="ARBA00022527"/>
    </source>
</evidence>
<sequence>MGHPDNAKIFKLGFFTPVNSTNRYVGILCNVSVLTPVWVANRSKPLNDSSGIVTISEDGNLVILKGQKEIIWSSNVSNPVANSSAQLLDTGNLVLRDNSGGRIIWESFQQPSDSFLQKMRIGTDAKTGESTRLTSWKSPSDPSIGSFSVGVKPLNIPQLFVWNGGHPYWRSGPWDGQIFIGVPTMASSYLTGFTLVDDKEGTVSLAYTYPTDPSYLLYLLLNSEGDLQQKNWLFSGKEEWEVAWSAIEHECDVYGKCGPFGSCNSLESPICTCLRGFGPKHMDEWSQGNWSSGCIRKTTLQCERNKTVNEVGKEDGFLKLQAMKVPDLAELPSATEDDCGSLCLNICSCIAYSYYTGIGCMQWSGSLLDIQKLPRGGVDLYIRVAYSELDEAKNIKVKLAVIISIGSAAIAICTYISWRWIAKLRGRKQKPEAHPDDPTESMLRDNTHLIKLEEMPLFSFENLAKATDNFHGANKLGQGGFGPVYKGKLPNGQEIAVKRLSRSSGQGLKECMNEVEVISKLQHRNLVRLLGCCIEGEEKMLIYEYMPNGSLDAFLFDSLKQELLDWGKRMNIIKGIGRGLLYLHRDSRLRIIHRDLKPSNILLDEELNPKISDFGMARIFGGNQDQANTRRVVGTYGYMAPEYAMVGRFSEKSDVYSFGVLILEIISGRRNTSFYDDEHSLSLLRFVWKLWNEDKVGALVDPMISDPHFKMEILRYIHVGLLCVQEFAKDRPDVSTVLSMLSSEIADLPSPKQPAFTERSISPGRQSSHESQKQRSLNGLTITIAEGR</sequence>
<dbReference type="FunFam" id="1.10.510.10:FF:000060">
    <property type="entry name" value="G-type lectin S-receptor-like serine/threonine-protein kinase"/>
    <property type="match status" value="1"/>
</dbReference>
<accession>A0ABC8R1L2</accession>
<keyword evidence="13" id="KW-1015">Disulfide bond</keyword>
<keyword evidence="8 18" id="KW-0547">Nucleotide-binding</keyword>
<dbReference type="SMART" id="SM00108">
    <property type="entry name" value="B_lectin"/>
    <property type="match status" value="1"/>
</dbReference>
<proteinExistence type="inferred from homology"/>
<dbReference type="PROSITE" id="PS50948">
    <property type="entry name" value="PAN"/>
    <property type="match status" value="1"/>
</dbReference>
<evidence type="ECO:0000256" key="10">
    <source>
        <dbReference type="ARBA" id="ARBA00022840"/>
    </source>
</evidence>
<dbReference type="InterPro" id="IPR021820">
    <property type="entry name" value="S-locus_recpt_kinase_C"/>
</dbReference>
<evidence type="ECO:0000256" key="14">
    <source>
        <dbReference type="ARBA" id="ARBA00023170"/>
    </source>
</evidence>
<evidence type="ECO:0000259" key="21">
    <source>
        <dbReference type="PROSITE" id="PS50927"/>
    </source>
</evidence>
<keyword evidence="14" id="KW-0675">Receptor</keyword>
<protein>
    <recommendedName>
        <fullName evidence="18">Receptor-like serine/threonine-protein kinase</fullName>
        <ecNumber evidence="18">2.7.11.1</ecNumber>
    </recommendedName>
</protein>
<dbReference type="GO" id="GO:0004674">
    <property type="term" value="F:protein serine/threonine kinase activity"/>
    <property type="evidence" value="ECO:0007669"/>
    <property type="project" value="UniProtKB-KW"/>
</dbReference>
<keyword evidence="24" id="KW-1185">Reference proteome</keyword>
<feature type="domain" description="Protein kinase" evidence="20">
    <location>
        <begin position="470"/>
        <end position="721"/>
    </location>
</feature>
<dbReference type="AlphaFoldDB" id="A0ABC8R1L2"/>
<dbReference type="Proteomes" id="UP001642360">
    <property type="component" value="Unassembled WGS sequence"/>
</dbReference>
<dbReference type="Pfam" id="PF00954">
    <property type="entry name" value="S_locus_glycop"/>
    <property type="match status" value="1"/>
</dbReference>
<evidence type="ECO:0000256" key="4">
    <source>
        <dbReference type="ARBA" id="ARBA00022536"/>
    </source>
</evidence>
<keyword evidence="5 18" id="KW-0808">Transferase</keyword>
<dbReference type="InterPro" id="IPR000719">
    <property type="entry name" value="Prot_kinase_dom"/>
</dbReference>
<keyword evidence="10 18" id="KW-0067">ATP-binding</keyword>
<dbReference type="PROSITE" id="PS00108">
    <property type="entry name" value="PROTEIN_KINASE_ST"/>
    <property type="match status" value="1"/>
</dbReference>
<dbReference type="InterPro" id="IPR008271">
    <property type="entry name" value="Ser/Thr_kinase_AS"/>
</dbReference>
<dbReference type="InterPro" id="IPR003609">
    <property type="entry name" value="Pan_app"/>
</dbReference>
<dbReference type="CDD" id="cd00028">
    <property type="entry name" value="B_lectin"/>
    <property type="match status" value="1"/>
</dbReference>
<dbReference type="PANTHER" id="PTHR27002">
    <property type="entry name" value="RECEPTOR-LIKE SERINE/THREONINE-PROTEIN KINASE SD1-8"/>
    <property type="match status" value="1"/>
</dbReference>
<keyword evidence="3 18" id="KW-0723">Serine/threonine-protein kinase</keyword>
<dbReference type="FunFam" id="3.30.200.20:FF:000145">
    <property type="entry name" value="receptor-like serine/threonine-protein kinase SD1-8"/>
    <property type="match status" value="1"/>
</dbReference>
<keyword evidence="15" id="KW-0325">Glycoprotein</keyword>
<organism evidence="23 24">
    <name type="scientific">Ilex paraguariensis</name>
    <name type="common">yerba mate</name>
    <dbReference type="NCBI Taxonomy" id="185542"/>
    <lineage>
        <taxon>Eukaryota</taxon>
        <taxon>Viridiplantae</taxon>
        <taxon>Streptophyta</taxon>
        <taxon>Embryophyta</taxon>
        <taxon>Tracheophyta</taxon>
        <taxon>Spermatophyta</taxon>
        <taxon>Magnoliopsida</taxon>
        <taxon>eudicotyledons</taxon>
        <taxon>Gunneridae</taxon>
        <taxon>Pentapetalae</taxon>
        <taxon>asterids</taxon>
        <taxon>campanulids</taxon>
        <taxon>Aquifoliales</taxon>
        <taxon>Aquifoliaceae</taxon>
        <taxon>Ilex</taxon>
    </lineage>
</organism>
<evidence type="ECO:0000256" key="7">
    <source>
        <dbReference type="ARBA" id="ARBA00022729"/>
    </source>
</evidence>
<comment type="similarity">
    <text evidence="18">Belongs to the protein kinase superfamily. Ser/Thr protein kinase family.</text>
</comment>
<dbReference type="Pfam" id="PF11883">
    <property type="entry name" value="DUF3403"/>
    <property type="match status" value="1"/>
</dbReference>
<dbReference type="EMBL" id="CAUOFW020000905">
    <property type="protein sequence ID" value="CAK9138698.1"/>
    <property type="molecule type" value="Genomic_DNA"/>
</dbReference>
<keyword evidence="11" id="KW-1133">Transmembrane helix</keyword>
<gene>
    <name evidence="23" type="ORF">ILEXP_LOCUS6045</name>
</gene>
<keyword evidence="9 18" id="KW-0418">Kinase</keyword>
<dbReference type="CDD" id="cd14066">
    <property type="entry name" value="STKc_IRAK"/>
    <property type="match status" value="1"/>
</dbReference>
<dbReference type="Gene3D" id="2.90.10.10">
    <property type="entry name" value="Bulb-type lectin domain"/>
    <property type="match status" value="1"/>
</dbReference>
<evidence type="ECO:0000313" key="23">
    <source>
        <dbReference type="EMBL" id="CAK9138698.1"/>
    </source>
</evidence>
<evidence type="ECO:0000256" key="6">
    <source>
        <dbReference type="ARBA" id="ARBA00022692"/>
    </source>
</evidence>
<dbReference type="InterPro" id="IPR011009">
    <property type="entry name" value="Kinase-like_dom_sf"/>
</dbReference>
<dbReference type="Pfam" id="PF07714">
    <property type="entry name" value="PK_Tyr_Ser-Thr"/>
    <property type="match status" value="1"/>
</dbReference>
<evidence type="ECO:0000256" key="17">
    <source>
        <dbReference type="ARBA" id="ARBA00048679"/>
    </source>
</evidence>
<dbReference type="InterPro" id="IPR024171">
    <property type="entry name" value="SRK-like_kinase"/>
</dbReference>
<evidence type="ECO:0000256" key="2">
    <source>
        <dbReference type="ARBA" id="ARBA00022475"/>
    </source>
</evidence>
<evidence type="ECO:0000313" key="24">
    <source>
        <dbReference type="Proteomes" id="UP001642360"/>
    </source>
</evidence>
<dbReference type="InterPro" id="IPR000858">
    <property type="entry name" value="S_locus_glycoprot_dom"/>
</dbReference>
<evidence type="ECO:0000256" key="12">
    <source>
        <dbReference type="ARBA" id="ARBA00023136"/>
    </source>
</evidence>
<dbReference type="PANTHER" id="PTHR27002:SF1082">
    <property type="entry name" value="OS06G0693000 PROTEIN"/>
    <property type="match status" value="1"/>
</dbReference>
<feature type="domain" description="Apple" evidence="22">
    <location>
        <begin position="302"/>
        <end position="385"/>
    </location>
</feature>
<keyword evidence="4" id="KW-0245">EGF-like domain</keyword>
<evidence type="ECO:0000259" key="22">
    <source>
        <dbReference type="PROSITE" id="PS50948"/>
    </source>
</evidence>
<evidence type="ECO:0000256" key="18">
    <source>
        <dbReference type="PIRNR" id="PIRNR000641"/>
    </source>
</evidence>
<reference evidence="23 24" key="1">
    <citation type="submission" date="2024-02" db="EMBL/GenBank/DDBJ databases">
        <authorList>
            <person name="Vignale AGUSTIN F."/>
            <person name="Sosa J E."/>
            <person name="Modenutti C."/>
        </authorList>
    </citation>
    <scope>NUCLEOTIDE SEQUENCE [LARGE SCALE GENOMIC DNA]</scope>
</reference>
<dbReference type="PIRSF" id="PIRSF000641">
    <property type="entry name" value="SRK"/>
    <property type="match status" value="1"/>
</dbReference>
<evidence type="ECO:0000256" key="16">
    <source>
        <dbReference type="ARBA" id="ARBA00047899"/>
    </source>
</evidence>
<feature type="region of interest" description="Disordered" evidence="19">
    <location>
        <begin position="748"/>
        <end position="780"/>
    </location>
</feature>
<evidence type="ECO:0000256" key="13">
    <source>
        <dbReference type="ARBA" id="ARBA00023157"/>
    </source>
</evidence>
<dbReference type="InterPro" id="IPR036426">
    <property type="entry name" value="Bulb-type_lectin_dom_sf"/>
</dbReference>